<dbReference type="GO" id="GO:0016757">
    <property type="term" value="F:glycosyltransferase activity"/>
    <property type="evidence" value="ECO:0007669"/>
    <property type="project" value="UniProtKB-ARBA"/>
</dbReference>
<evidence type="ECO:0000313" key="3">
    <source>
        <dbReference type="EMBL" id="RBP41220.1"/>
    </source>
</evidence>
<dbReference type="Pfam" id="PF13439">
    <property type="entry name" value="Glyco_transf_4"/>
    <property type="match status" value="1"/>
</dbReference>
<organism evidence="3 4">
    <name type="scientific">Roseimicrobium gellanilyticum</name>
    <dbReference type="NCBI Taxonomy" id="748857"/>
    <lineage>
        <taxon>Bacteria</taxon>
        <taxon>Pseudomonadati</taxon>
        <taxon>Verrucomicrobiota</taxon>
        <taxon>Verrucomicrobiia</taxon>
        <taxon>Verrucomicrobiales</taxon>
        <taxon>Verrucomicrobiaceae</taxon>
        <taxon>Roseimicrobium</taxon>
    </lineage>
</organism>
<proteinExistence type="predicted"/>
<protein>
    <submittedName>
        <fullName evidence="3">Glycosyl transferase family 4</fullName>
    </submittedName>
</protein>
<evidence type="ECO:0000259" key="2">
    <source>
        <dbReference type="Pfam" id="PF13439"/>
    </source>
</evidence>
<sequence length="442" mass="49248">MSSIVLTNWMLGGRSGMELYIRDLALGLKERGWEPTIFSLKTGPLAEELREAGVPVVTRSEDLPRDAVLIHGHHNFMTVMALLACRKARGLFVCHASLFWQEEAPVFPRVLTYVGVDDLCRERVAGDLQCPLEEVRFIGNSVDLARFTPRPPLPPAPKRALLFSNYAAEHTFLPVVREACRQAGLELDVIGSGVLHQVDDPERVLKEYDIVFAKARCAMESLATGCATVLCGVEGVGPLVTTENFDRLRRDNFGRRCLSLPMTVECLLTGIRQYDAAACEGTGRYARQELNLEHVIGQWIDLYEEVLASPCPAGDVESECRAAAVMIEKLSPPLFRTFELESARDYLQHEMGKLTEAKAGLETELARAVASSTANEHSVAELRGKLKGVQQESQRHRAERDRMREKARDKAAGTVALKGPLAWLWRHRMLRPIARLLGVRGR</sequence>
<keyword evidence="3" id="KW-0808">Transferase</keyword>
<dbReference type="OrthoDB" id="192940at2"/>
<dbReference type="RefSeq" id="WP_113959869.1">
    <property type="nucleotide sequence ID" value="NZ_QNRR01000007.1"/>
</dbReference>
<dbReference type="Gene3D" id="3.40.50.2000">
    <property type="entry name" value="Glycogen Phosphorylase B"/>
    <property type="match status" value="1"/>
</dbReference>
<dbReference type="InterPro" id="IPR028098">
    <property type="entry name" value="Glyco_trans_4-like_N"/>
</dbReference>
<feature type="domain" description="Glycosyltransferase subfamily 4-like N-terminal" evidence="2">
    <location>
        <begin position="15"/>
        <end position="146"/>
    </location>
</feature>
<feature type="region of interest" description="Disordered" evidence="1">
    <location>
        <begin position="387"/>
        <end position="411"/>
    </location>
</feature>
<dbReference type="EMBL" id="QNRR01000007">
    <property type="protein sequence ID" value="RBP41220.1"/>
    <property type="molecule type" value="Genomic_DNA"/>
</dbReference>
<gene>
    <name evidence="3" type="ORF">DES53_10750</name>
</gene>
<reference evidence="3 4" key="1">
    <citation type="submission" date="2018-06" db="EMBL/GenBank/DDBJ databases">
        <title>Genomic Encyclopedia of Type Strains, Phase IV (KMG-IV): sequencing the most valuable type-strain genomes for metagenomic binning, comparative biology and taxonomic classification.</title>
        <authorList>
            <person name="Goeker M."/>
        </authorList>
    </citation>
    <scope>NUCLEOTIDE SEQUENCE [LARGE SCALE GENOMIC DNA]</scope>
    <source>
        <strain evidence="3 4">DSM 25532</strain>
    </source>
</reference>
<dbReference type="SUPFAM" id="SSF53756">
    <property type="entry name" value="UDP-Glycosyltransferase/glycogen phosphorylase"/>
    <property type="match status" value="1"/>
</dbReference>
<feature type="compositionally biased region" description="Basic and acidic residues" evidence="1">
    <location>
        <begin position="393"/>
        <end position="411"/>
    </location>
</feature>
<dbReference type="AlphaFoldDB" id="A0A366HGM4"/>
<evidence type="ECO:0000313" key="4">
    <source>
        <dbReference type="Proteomes" id="UP000253426"/>
    </source>
</evidence>
<keyword evidence="4" id="KW-1185">Reference proteome</keyword>
<evidence type="ECO:0000256" key="1">
    <source>
        <dbReference type="SAM" id="MobiDB-lite"/>
    </source>
</evidence>
<name>A0A366HGM4_9BACT</name>
<comment type="caution">
    <text evidence="3">The sequence shown here is derived from an EMBL/GenBank/DDBJ whole genome shotgun (WGS) entry which is preliminary data.</text>
</comment>
<accession>A0A366HGM4</accession>
<dbReference type="Proteomes" id="UP000253426">
    <property type="component" value="Unassembled WGS sequence"/>
</dbReference>